<feature type="compositionally biased region" description="Low complexity" evidence="1">
    <location>
        <begin position="103"/>
        <end position="131"/>
    </location>
</feature>
<feature type="region of interest" description="Disordered" evidence="1">
    <location>
        <begin position="489"/>
        <end position="630"/>
    </location>
</feature>
<feature type="compositionally biased region" description="Polar residues" evidence="1">
    <location>
        <begin position="43"/>
        <end position="55"/>
    </location>
</feature>
<reference evidence="2 3" key="1">
    <citation type="journal article" date="2016" name="Mol. Biol. Evol.">
        <title>Comparative Genomics of Early-Diverging Mushroom-Forming Fungi Provides Insights into the Origins of Lignocellulose Decay Capabilities.</title>
        <authorList>
            <person name="Nagy L.G."/>
            <person name="Riley R."/>
            <person name="Tritt A."/>
            <person name="Adam C."/>
            <person name="Daum C."/>
            <person name="Floudas D."/>
            <person name="Sun H."/>
            <person name="Yadav J.S."/>
            <person name="Pangilinan J."/>
            <person name="Larsson K.H."/>
            <person name="Matsuura K."/>
            <person name="Barry K."/>
            <person name="Labutti K."/>
            <person name="Kuo R."/>
            <person name="Ohm R.A."/>
            <person name="Bhattacharya S.S."/>
            <person name="Shirouzu T."/>
            <person name="Yoshinaga Y."/>
            <person name="Martin F.M."/>
            <person name="Grigoriev I.V."/>
            <person name="Hibbett D.S."/>
        </authorList>
    </citation>
    <scope>NUCLEOTIDE SEQUENCE [LARGE SCALE GENOMIC DNA]</scope>
    <source>
        <strain evidence="2 3">L-15889</strain>
    </source>
</reference>
<name>A0A165MHU9_9APHY</name>
<feature type="compositionally biased region" description="Polar residues" evidence="1">
    <location>
        <begin position="66"/>
        <end position="76"/>
    </location>
</feature>
<feature type="region of interest" description="Disordered" evidence="1">
    <location>
        <begin position="1"/>
        <end position="164"/>
    </location>
</feature>
<dbReference type="Proteomes" id="UP000076727">
    <property type="component" value="Unassembled WGS sequence"/>
</dbReference>
<protein>
    <submittedName>
        <fullName evidence="2">Uncharacterized protein</fullName>
    </submittedName>
</protein>
<feature type="region of interest" description="Disordered" evidence="1">
    <location>
        <begin position="455"/>
        <end position="475"/>
    </location>
</feature>
<dbReference type="AlphaFoldDB" id="A0A165MHU9"/>
<evidence type="ECO:0000313" key="3">
    <source>
        <dbReference type="Proteomes" id="UP000076727"/>
    </source>
</evidence>
<dbReference type="OrthoDB" id="10658758at2759"/>
<feature type="compositionally biased region" description="Basic and acidic residues" evidence="1">
    <location>
        <begin position="353"/>
        <end position="363"/>
    </location>
</feature>
<feature type="compositionally biased region" description="Low complexity" evidence="1">
    <location>
        <begin position="455"/>
        <end position="465"/>
    </location>
</feature>
<feature type="region of interest" description="Disordered" evidence="1">
    <location>
        <begin position="653"/>
        <end position="735"/>
    </location>
</feature>
<gene>
    <name evidence="2" type="ORF">DAEQUDRAFT_768644</name>
</gene>
<feature type="compositionally biased region" description="Basic residues" evidence="1">
    <location>
        <begin position="408"/>
        <end position="418"/>
    </location>
</feature>
<feature type="region of interest" description="Disordered" evidence="1">
    <location>
        <begin position="295"/>
        <end position="439"/>
    </location>
</feature>
<feature type="compositionally biased region" description="Acidic residues" evidence="1">
    <location>
        <begin position="520"/>
        <end position="529"/>
    </location>
</feature>
<feature type="compositionally biased region" description="Acidic residues" evidence="1">
    <location>
        <begin position="656"/>
        <end position="666"/>
    </location>
</feature>
<accession>A0A165MHU9</accession>
<feature type="compositionally biased region" description="Basic and acidic residues" evidence="1">
    <location>
        <begin position="318"/>
        <end position="331"/>
    </location>
</feature>
<feature type="compositionally biased region" description="Basic and acidic residues" evidence="1">
    <location>
        <begin position="685"/>
        <end position="695"/>
    </location>
</feature>
<feature type="compositionally biased region" description="Polar residues" evidence="1">
    <location>
        <begin position="599"/>
        <end position="611"/>
    </location>
</feature>
<dbReference type="EMBL" id="KV429101">
    <property type="protein sequence ID" value="KZT65701.1"/>
    <property type="molecule type" value="Genomic_DNA"/>
</dbReference>
<sequence>MPKATQTRRSAAPSPAIPLQSYELPQTPKGAPHVNAIPEIPTSVLNTTPGPVQTPRSPPQVYHPYRNSSKSRSRSVATGPRTLSEIADLSVVVSATPEIAHLSRSPPASRSSRKSSQPRSSSEAARSPTPSDLSNLSTRAYASGDEGRAPARSDAFSQDGQPPGVMAKVKRKFFVPRVKEESIEATIPSIDPFPAPFNFTWPLEAPLDPESSDYLCKMDEQIHRAGAHTLRSVENTEKTLAALARENQRAAVNMIAEIKRLDRMAGDIAKTCRYDKAFKLYYKCEAQRVLEVLKAGGDPYPGRWKGEAVGSDDEDVETQEHPDSGKRPRQGDDEENGEERPAKRPRVRAVYKRALEEMRRLVEKVGPPCSSNPKDDPFGSIDAGAGAASDDSDDDGDAPPQPQSTSKSKGKRSVRKLTPKPVPQRVPPRGGNPFEGPEPQFIHFWPVVVGLKDPQAQASAPAAAHDAAELGPYPGAAQSDELVAVYRKVPSPSASPSHLPEAINGSNISPDAGEVRELSDPDLPDDMSSEDAPPRVCGPHFDGDVHMPRDALDGRDVFGPAIANPASRRNSSGRTPVSRPVLLDLPADGLPGVDDESSPAGSPSGYHNSPPTAGPSVLTRPPLAGPRFCGQQRTLPLGALLTAHFLARSRDLQNTDSEDGMTDEEVQAGFNPLTLRPGSPRPTRNRLDVDDRGMDPPRTVPEISENGSGAELRELAQTGIARSIEPEMLLMSPPR</sequence>
<keyword evidence="3" id="KW-1185">Reference proteome</keyword>
<organism evidence="2 3">
    <name type="scientific">Daedalea quercina L-15889</name>
    <dbReference type="NCBI Taxonomy" id="1314783"/>
    <lineage>
        <taxon>Eukaryota</taxon>
        <taxon>Fungi</taxon>
        <taxon>Dikarya</taxon>
        <taxon>Basidiomycota</taxon>
        <taxon>Agaricomycotina</taxon>
        <taxon>Agaricomycetes</taxon>
        <taxon>Polyporales</taxon>
        <taxon>Fomitopsis</taxon>
    </lineage>
</organism>
<feature type="compositionally biased region" description="Basic and acidic residues" evidence="1">
    <location>
        <begin position="541"/>
        <end position="556"/>
    </location>
</feature>
<evidence type="ECO:0000256" key="1">
    <source>
        <dbReference type="SAM" id="MobiDB-lite"/>
    </source>
</evidence>
<evidence type="ECO:0000313" key="2">
    <source>
        <dbReference type="EMBL" id="KZT65701.1"/>
    </source>
</evidence>
<proteinExistence type="predicted"/>